<organism evidence="3 4">
    <name type="scientific">Steinernema hermaphroditum</name>
    <dbReference type="NCBI Taxonomy" id="289476"/>
    <lineage>
        <taxon>Eukaryota</taxon>
        <taxon>Metazoa</taxon>
        <taxon>Ecdysozoa</taxon>
        <taxon>Nematoda</taxon>
        <taxon>Chromadorea</taxon>
        <taxon>Rhabditida</taxon>
        <taxon>Tylenchina</taxon>
        <taxon>Panagrolaimomorpha</taxon>
        <taxon>Strongyloidoidea</taxon>
        <taxon>Steinernematidae</taxon>
        <taxon>Steinernema</taxon>
    </lineage>
</organism>
<dbReference type="AlphaFoldDB" id="A0AA39HEI7"/>
<feature type="chain" id="PRO_5041252766" evidence="2">
    <location>
        <begin position="22"/>
        <end position="132"/>
    </location>
</feature>
<evidence type="ECO:0000256" key="2">
    <source>
        <dbReference type="SAM" id="SignalP"/>
    </source>
</evidence>
<evidence type="ECO:0000256" key="1">
    <source>
        <dbReference type="SAM" id="Phobius"/>
    </source>
</evidence>
<dbReference type="EMBL" id="JAUCMV010000004">
    <property type="protein sequence ID" value="KAK0403254.1"/>
    <property type="molecule type" value="Genomic_DNA"/>
</dbReference>
<feature type="signal peptide" evidence="2">
    <location>
        <begin position="1"/>
        <end position="21"/>
    </location>
</feature>
<keyword evidence="1" id="KW-0472">Membrane</keyword>
<evidence type="ECO:0000313" key="4">
    <source>
        <dbReference type="Proteomes" id="UP001175271"/>
    </source>
</evidence>
<protein>
    <submittedName>
        <fullName evidence="3">Uncharacterized protein</fullName>
    </submittedName>
</protein>
<keyword evidence="1" id="KW-0812">Transmembrane</keyword>
<keyword evidence="2" id="KW-0732">Signal</keyword>
<name>A0AA39HEI7_9BILA</name>
<keyword evidence="4" id="KW-1185">Reference proteome</keyword>
<keyword evidence="1" id="KW-1133">Transmembrane helix</keyword>
<proteinExistence type="predicted"/>
<feature type="transmembrane region" description="Helical" evidence="1">
    <location>
        <begin position="54"/>
        <end position="79"/>
    </location>
</feature>
<sequence>MLRRFCLLISMTLLTILSVAAAPVTVFEGSELKTGVDAPSPLRPPPRLSVAATVFVYFNAIAIPIVLLSVLGCWAFHFCRRLRNIDRFRCFKENHLKPVDWDVDANPMQVPAIDDFFERRFPFLCRRGKTGK</sequence>
<evidence type="ECO:0000313" key="3">
    <source>
        <dbReference type="EMBL" id="KAK0403254.1"/>
    </source>
</evidence>
<comment type="caution">
    <text evidence="3">The sequence shown here is derived from an EMBL/GenBank/DDBJ whole genome shotgun (WGS) entry which is preliminary data.</text>
</comment>
<accession>A0AA39HEI7</accession>
<reference evidence="3" key="1">
    <citation type="submission" date="2023-06" db="EMBL/GenBank/DDBJ databases">
        <title>Genomic analysis of the entomopathogenic nematode Steinernema hermaphroditum.</title>
        <authorList>
            <person name="Schwarz E.M."/>
            <person name="Heppert J.K."/>
            <person name="Baniya A."/>
            <person name="Schwartz H.T."/>
            <person name="Tan C.-H."/>
            <person name="Antoshechkin I."/>
            <person name="Sternberg P.W."/>
            <person name="Goodrich-Blair H."/>
            <person name="Dillman A.R."/>
        </authorList>
    </citation>
    <scope>NUCLEOTIDE SEQUENCE</scope>
    <source>
        <strain evidence="3">PS9179</strain>
        <tissue evidence="3">Whole animal</tissue>
    </source>
</reference>
<dbReference type="Proteomes" id="UP001175271">
    <property type="component" value="Unassembled WGS sequence"/>
</dbReference>
<gene>
    <name evidence="3" type="ORF">QR680_016814</name>
</gene>